<feature type="region of interest" description="Disordered" evidence="1">
    <location>
        <begin position="53"/>
        <end position="77"/>
    </location>
</feature>
<accession>A0A1F5YSP3</accession>
<dbReference type="Proteomes" id="UP000176665">
    <property type="component" value="Unassembled WGS sequence"/>
</dbReference>
<organism evidence="2 3">
    <name type="scientific">Candidatus Gottesmanbacteria bacterium RBG_16_37_8</name>
    <dbReference type="NCBI Taxonomy" id="1798371"/>
    <lineage>
        <taxon>Bacteria</taxon>
        <taxon>Candidatus Gottesmaniibacteriota</taxon>
    </lineage>
</organism>
<evidence type="ECO:0008006" key="4">
    <source>
        <dbReference type="Google" id="ProtNLM"/>
    </source>
</evidence>
<sequence>MIRTQIYIPDELHQEAKTIAKINEEPLAKVLRRIITAGIKEERQKLKPKSLSPLTKLNITDGPKDLSSNMDKYLYQE</sequence>
<dbReference type="AlphaFoldDB" id="A0A1F5YSP3"/>
<name>A0A1F5YSP3_9BACT</name>
<dbReference type="EMBL" id="MFJA01000039">
    <property type="protein sequence ID" value="OGG03125.1"/>
    <property type="molecule type" value="Genomic_DNA"/>
</dbReference>
<evidence type="ECO:0000313" key="2">
    <source>
        <dbReference type="EMBL" id="OGG03125.1"/>
    </source>
</evidence>
<reference evidence="2 3" key="1">
    <citation type="journal article" date="2016" name="Nat. Commun.">
        <title>Thousands of microbial genomes shed light on interconnected biogeochemical processes in an aquifer system.</title>
        <authorList>
            <person name="Anantharaman K."/>
            <person name="Brown C.T."/>
            <person name="Hug L.A."/>
            <person name="Sharon I."/>
            <person name="Castelle C.J."/>
            <person name="Probst A.J."/>
            <person name="Thomas B.C."/>
            <person name="Singh A."/>
            <person name="Wilkins M.J."/>
            <person name="Karaoz U."/>
            <person name="Brodie E.L."/>
            <person name="Williams K.H."/>
            <person name="Hubbard S.S."/>
            <person name="Banfield J.F."/>
        </authorList>
    </citation>
    <scope>NUCLEOTIDE SEQUENCE [LARGE SCALE GENOMIC DNA]</scope>
</reference>
<protein>
    <recommendedName>
        <fullName evidence="4">CopG-like ribbon-helix-helix domain-containing protein</fullName>
    </recommendedName>
</protein>
<dbReference type="STRING" id="1798371.A2W14_04650"/>
<evidence type="ECO:0000256" key="1">
    <source>
        <dbReference type="SAM" id="MobiDB-lite"/>
    </source>
</evidence>
<proteinExistence type="predicted"/>
<evidence type="ECO:0000313" key="3">
    <source>
        <dbReference type="Proteomes" id="UP000176665"/>
    </source>
</evidence>
<comment type="caution">
    <text evidence="2">The sequence shown here is derived from an EMBL/GenBank/DDBJ whole genome shotgun (WGS) entry which is preliminary data.</text>
</comment>
<gene>
    <name evidence="2" type="ORF">A2W14_04650</name>
</gene>